<dbReference type="EMBL" id="JARJCW010000034">
    <property type="protein sequence ID" value="KAJ7208295.1"/>
    <property type="molecule type" value="Genomic_DNA"/>
</dbReference>
<dbReference type="Proteomes" id="UP001219525">
    <property type="component" value="Unassembled WGS sequence"/>
</dbReference>
<name>A0AAD6YE36_9AGAR</name>
<keyword evidence="3" id="KW-1185">Reference proteome</keyword>
<dbReference type="AlphaFoldDB" id="A0AAD6YE36"/>
<accession>A0AAD6YE36</accession>
<evidence type="ECO:0000313" key="3">
    <source>
        <dbReference type="Proteomes" id="UP001219525"/>
    </source>
</evidence>
<evidence type="ECO:0000313" key="2">
    <source>
        <dbReference type="EMBL" id="KAJ7208295.1"/>
    </source>
</evidence>
<proteinExistence type="predicted"/>
<feature type="region of interest" description="Disordered" evidence="1">
    <location>
        <begin position="64"/>
        <end position="84"/>
    </location>
</feature>
<organism evidence="2 3">
    <name type="scientific">Mycena pura</name>
    <dbReference type="NCBI Taxonomy" id="153505"/>
    <lineage>
        <taxon>Eukaryota</taxon>
        <taxon>Fungi</taxon>
        <taxon>Dikarya</taxon>
        <taxon>Basidiomycota</taxon>
        <taxon>Agaricomycotina</taxon>
        <taxon>Agaricomycetes</taxon>
        <taxon>Agaricomycetidae</taxon>
        <taxon>Agaricales</taxon>
        <taxon>Marasmiineae</taxon>
        <taxon>Mycenaceae</taxon>
        <taxon>Mycena</taxon>
    </lineage>
</organism>
<gene>
    <name evidence="2" type="ORF">GGX14DRAFT_395953</name>
</gene>
<evidence type="ECO:0000256" key="1">
    <source>
        <dbReference type="SAM" id="MobiDB-lite"/>
    </source>
</evidence>
<feature type="compositionally biased region" description="Basic and acidic residues" evidence="1">
    <location>
        <begin position="70"/>
        <end position="80"/>
    </location>
</feature>
<reference evidence="2" key="1">
    <citation type="submission" date="2023-03" db="EMBL/GenBank/DDBJ databases">
        <title>Massive genome expansion in bonnet fungi (Mycena s.s.) driven by repeated elements and novel gene families across ecological guilds.</title>
        <authorList>
            <consortium name="Lawrence Berkeley National Laboratory"/>
            <person name="Harder C.B."/>
            <person name="Miyauchi S."/>
            <person name="Viragh M."/>
            <person name="Kuo A."/>
            <person name="Thoen E."/>
            <person name="Andreopoulos B."/>
            <person name="Lu D."/>
            <person name="Skrede I."/>
            <person name="Drula E."/>
            <person name="Henrissat B."/>
            <person name="Morin E."/>
            <person name="Kohler A."/>
            <person name="Barry K."/>
            <person name="LaButti K."/>
            <person name="Morin E."/>
            <person name="Salamov A."/>
            <person name="Lipzen A."/>
            <person name="Mereny Z."/>
            <person name="Hegedus B."/>
            <person name="Baldrian P."/>
            <person name="Stursova M."/>
            <person name="Weitz H."/>
            <person name="Taylor A."/>
            <person name="Grigoriev I.V."/>
            <person name="Nagy L.G."/>
            <person name="Martin F."/>
            <person name="Kauserud H."/>
        </authorList>
    </citation>
    <scope>NUCLEOTIDE SEQUENCE</scope>
    <source>
        <strain evidence="2">9144</strain>
    </source>
</reference>
<protein>
    <submittedName>
        <fullName evidence="2">Uncharacterized protein</fullName>
    </submittedName>
</protein>
<comment type="caution">
    <text evidence="2">The sequence shown here is derived from an EMBL/GenBank/DDBJ whole genome shotgun (WGS) entry which is preliminary data.</text>
</comment>
<sequence>MFQSASNTPASPGGNIARTHSFADASTFEFSFVSFETTASSPTKQSRDAIAAQDKRYRHFLAADSSSATTRDDLPPEIPEHGSTGQVLRLSSNDHGLCVPLDETLARGAGAAQSLPALGFGVPCGSRAPTLRDPYAYGSRAVRRLQLLSDTADGLAAMPSGVLAPRMVVPTRSSRFTFVAPPTQRVDTPDDMSLLSLKAIAFAAALELERLAHLPHASSRCAVPDLENVPPPNVVPSLHNPHLHTQLLATSNYRSVEDPGSYANAVPVIQRTVRQLVMQFPQFSADAVTPIAFFHSPQGSLDNFVCLYPACDRRVEASRRAAQAHVRDHHWPLAQNGQPKTSARLICPACPAPLSKGRGQNGIKAGSMGRHLLERHIGDRPVASIGCKRCDERLPDVVAFQAHFAECFLGDSLEVEEPPQKRARWAD</sequence>